<accession>A0A955KX23</accession>
<comment type="similarity">
    <text evidence="1">Belongs to the eIF-2B alpha/beta/delta subunits family.</text>
</comment>
<dbReference type="SUPFAM" id="SSF100950">
    <property type="entry name" value="NagB/RpiA/CoA transferase-like"/>
    <property type="match status" value="1"/>
</dbReference>
<gene>
    <name evidence="2" type="ORF">KC685_01750</name>
</gene>
<dbReference type="AlphaFoldDB" id="A0A955KX23"/>
<dbReference type="Gene3D" id="3.40.50.10470">
    <property type="entry name" value="Translation initiation factor eif-2b, domain 2"/>
    <property type="match status" value="1"/>
</dbReference>
<proteinExistence type="inferred from homology"/>
<dbReference type="Gene3D" id="1.20.120.420">
    <property type="entry name" value="translation initiation factor eif-2b, domain 1"/>
    <property type="match status" value="1"/>
</dbReference>
<name>A0A955KX23_9BACT</name>
<dbReference type="Pfam" id="PF01008">
    <property type="entry name" value="IF-2B"/>
    <property type="match status" value="1"/>
</dbReference>
<dbReference type="InterPro" id="IPR037171">
    <property type="entry name" value="NagB/RpiA_transferase-like"/>
</dbReference>
<dbReference type="PANTHER" id="PTHR43475:SF2">
    <property type="entry name" value="RIBOSE 1,5-BISPHOSPHATE ISOMERASE"/>
    <property type="match status" value="1"/>
</dbReference>
<reference evidence="2" key="2">
    <citation type="journal article" date="2021" name="Microbiome">
        <title>Successional dynamics and alternative stable states in a saline activated sludge microbial community over 9 years.</title>
        <authorList>
            <person name="Wang Y."/>
            <person name="Ye J."/>
            <person name="Ju F."/>
            <person name="Liu L."/>
            <person name="Boyd J.A."/>
            <person name="Deng Y."/>
            <person name="Parks D.H."/>
            <person name="Jiang X."/>
            <person name="Yin X."/>
            <person name="Woodcroft B.J."/>
            <person name="Tyson G.W."/>
            <person name="Hugenholtz P."/>
            <person name="Polz M.F."/>
            <person name="Zhang T."/>
        </authorList>
    </citation>
    <scope>NUCLEOTIDE SEQUENCE</scope>
    <source>
        <strain evidence="2">HKST-UBA17</strain>
    </source>
</reference>
<comment type="caution">
    <text evidence="2">The sequence shown here is derived from an EMBL/GenBank/DDBJ whole genome shotgun (WGS) entry which is preliminary data.</text>
</comment>
<dbReference type="GO" id="GO:0019509">
    <property type="term" value="P:L-methionine salvage from methylthioadenosine"/>
    <property type="evidence" value="ECO:0007669"/>
    <property type="project" value="TreeGrafter"/>
</dbReference>
<evidence type="ECO:0000313" key="3">
    <source>
        <dbReference type="Proteomes" id="UP000741282"/>
    </source>
</evidence>
<protein>
    <recommendedName>
        <fullName evidence="4">Translation initiation factor eIF-2B</fullName>
    </recommendedName>
</protein>
<dbReference type="InterPro" id="IPR042529">
    <property type="entry name" value="IF_2B-like_C"/>
</dbReference>
<evidence type="ECO:0000256" key="1">
    <source>
        <dbReference type="RuleBase" id="RU003814"/>
    </source>
</evidence>
<reference evidence="2" key="1">
    <citation type="submission" date="2020-04" db="EMBL/GenBank/DDBJ databases">
        <authorList>
            <person name="Zhang T."/>
        </authorList>
    </citation>
    <scope>NUCLEOTIDE SEQUENCE</scope>
    <source>
        <strain evidence="2">HKST-UBA17</strain>
    </source>
</reference>
<dbReference type="Proteomes" id="UP000741282">
    <property type="component" value="Unassembled WGS sequence"/>
</dbReference>
<evidence type="ECO:0008006" key="4">
    <source>
        <dbReference type="Google" id="ProtNLM"/>
    </source>
</evidence>
<dbReference type="InterPro" id="IPR000649">
    <property type="entry name" value="IF-2B-related"/>
</dbReference>
<dbReference type="GO" id="GO:0046523">
    <property type="term" value="F:S-methyl-5-thioribose-1-phosphate isomerase activity"/>
    <property type="evidence" value="ECO:0007669"/>
    <property type="project" value="TreeGrafter"/>
</dbReference>
<dbReference type="InterPro" id="IPR027363">
    <property type="entry name" value="M1Pi_N"/>
</dbReference>
<dbReference type="PANTHER" id="PTHR43475">
    <property type="entry name" value="METHYLTHIORIBOSE-1-PHOSPHATE ISOMERASE"/>
    <property type="match status" value="1"/>
</dbReference>
<dbReference type="EMBL" id="JAGQLN010000005">
    <property type="protein sequence ID" value="MCA9376623.1"/>
    <property type="molecule type" value="Genomic_DNA"/>
</dbReference>
<organism evidence="2 3">
    <name type="scientific">Candidatus Dojkabacteria bacterium</name>
    <dbReference type="NCBI Taxonomy" id="2099670"/>
    <lineage>
        <taxon>Bacteria</taxon>
        <taxon>Candidatus Dojkabacteria</taxon>
    </lineage>
</organism>
<sequence length="339" mass="37806">MDFISIFGSIDIELDHLRILMSSLDFSKYTSVEQVIKDIKEIKIQGATNVALATFEGLKLFLSQYPSDKPYHEFLLDLEKTGYILANARPNEPLAKNGVKFVMNMIRIKHPGMDDTATAISKVDELVAEYLLFIQQAKDKIVENSTAILGGVDEVVTHCHSSTAEKIIINQSKRIDNFSAVCTETRPLFQGRITAKNLLDAGVDTTMIADSAVESFIIGRGVRNTDVVFIGCDEITIQGDTINKIGSWGVALAAYYASKPIYVVGSILKTDISTAYRPIEIEMRDARELWQDAPEGLKMVNPAFELVNRQLITGYITEIGILKPEEIQGAIQKEYQWLF</sequence>
<evidence type="ECO:0000313" key="2">
    <source>
        <dbReference type="EMBL" id="MCA9376623.1"/>
    </source>
</evidence>